<organism evidence="2">
    <name type="scientific">Phaffia rhodozyma</name>
    <name type="common">Yeast</name>
    <name type="synonym">Xanthophyllomyces dendrorhous</name>
    <dbReference type="NCBI Taxonomy" id="264483"/>
    <lineage>
        <taxon>Eukaryota</taxon>
        <taxon>Fungi</taxon>
        <taxon>Dikarya</taxon>
        <taxon>Basidiomycota</taxon>
        <taxon>Agaricomycotina</taxon>
        <taxon>Tremellomycetes</taxon>
        <taxon>Cystofilobasidiales</taxon>
        <taxon>Mrakiaceae</taxon>
        <taxon>Phaffia</taxon>
    </lineage>
</organism>
<dbReference type="AlphaFoldDB" id="A0A0F7SUT0"/>
<evidence type="ECO:0000256" key="1">
    <source>
        <dbReference type="SAM" id="MobiDB-lite"/>
    </source>
</evidence>
<name>A0A0F7SUT0_PHARH</name>
<evidence type="ECO:0000313" key="2">
    <source>
        <dbReference type="EMBL" id="CED84459.1"/>
    </source>
</evidence>
<proteinExistence type="predicted"/>
<reference evidence="2" key="1">
    <citation type="submission" date="2014-08" db="EMBL/GenBank/DDBJ databases">
        <authorList>
            <person name="Sharma Rahul"/>
            <person name="Thines Marco"/>
        </authorList>
    </citation>
    <scope>NUCLEOTIDE SEQUENCE</scope>
</reference>
<accession>A0A0F7SUT0</accession>
<dbReference type="EMBL" id="LN483166">
    <property type="protein sequence ID" value="CED84459.1"/>
    <property type="molecule type" value="Genomic_DNA"/>
</dbReference>
<feature type="region of interest" description="Disordered" evidence="1">
    <location>
        <begin position="1"/>
        <end position="24"/>
    </location>
</feature>
<sequence length="72" mass="8385">MFPAVSAKTFPPKQKRKDPTSSPIKWDSACTISLPLHSHCIATFYWFRLIEIEKDCHLHFLLHLVLCLIYSI</sequence>
<protein>
    <submittedName>
        <fullName evidence="2">Uncharacterized protein</fullName>
    </submittedName>
</protein>